<keyword evidence="8 20" id="KW-0547">Nucleotide-binding</keyword>
<evidence type="ECO:0000256" key="4">
    <source>
        <dbReference type="ARBA" id="ARBA00022490"/>
    </source>
</evidence>
<evidence type="ECO:0000256" key="15">
    <source>
        <dbReference type="ARBA" id="ARBA00023166"/>
    </source>
</evidence>
<evidence type="ECO:0000256" key="9">
    <source>
        <dbReference type="ARBA" id="ARBA00022777"/>
    </source>
</evidence>
<dbReference type="SUPFAM" id="SSF52540">
    <property type="entry name" value="P-loop containing nucleoside triphosphate hydrolases"/>
    <property type="match status" value="1"/>
</dbReference>
<feature type="binding site" evidence="21">
    <location>
        <position position="177"/>
    </location>
    <ligand>
        <name>ATP</name>
        <dbReference type="ChEBI" id="CHEBI:30616"/>
    </ligand>
</feature>
<dbReference type="Proteomes" id="UP000694546">
    <property type="component" value="Chromosome 11"/>
</dbReference>
<evidence type="ECO:0000256" key="8">
    <source>
        <dbReference type="ARBA" id="ARBA00022741"/>
    </source>
</evidence>
<keyword evidence="9 20" id="KW-0418">Kinase</keyword>
<dbReference type="InterPro" id="IPR005919">
    <property type="entry name" value="Pmev_kin_anim"/>
</dbReference>
<keyword evidence="7 20" id="KW-0808">Transferase</keyword>
<sequence>MASAEPKIILVFSGKRKSGKDYVTDFILKRLGSEICCILRLSGPLKKQYAQDHGLDYSELLAAGGYKETHRADMIAWGEQQRRQDPGFFCRLATEAAQQPVWIVSDARRRSDLRWFQTEYPSQTRCVRVQASEETRADRGWRFTAGIDDAESECGLDGEQFDWIITNEAEAPALEEQLENILQLASHAAGPHNS</sequence>
<dbReference type="Pfam" id="PF04275">
    <property type="entry name" value="P-mevalo_kinase"/>
    <property type="match status" value="1"/>
</dbReference>
<evidence type="ECO:0000256" key="19">
    <source>
        <dbReference type="ARBA" id="ARBA00057619"/>
    </source>
</evidence>
<dbReference type="EC" id="2.7.4.2" evidence="3 20"/>
<dbReference type="OMA" id="YGFFCRA"/>
<evidence type="ECO:0000256" key="13">
    <source>
        <dbReference type="ARBA" id="ARBA00023011"/>
    </source>
</evidence>
<dbReference type="PIRSF" id="PIRSF036639">
    <property type="entry name" value="PMK_anim"/>
    <property type="match status" value="1"/>
</dbReference>
<evidence type="ECO:0000313" key="23">
    <source>
        <dbReference type="Proteomes" id="UP000694546"/>
    </source>
</evidence>
<dbReference type="AlphaFoldDB" id="A0A8C4ZLR5"/>
<evidence type="ECO:0000256" key="7">
    <source>
        <dbReference type="ARBA" id="ARBA00022679"/>
    </source>
</evidence>
<keyword evidence="15 20" id="KW-1207">Sterol metabolism</keyword>
<dbReference type="RefSeq" id="XP_030226881.1">
    <property type="nucleotide sequence ID" value="XM_030371021.1"/>
</dbReference>
<proteinExistence type="predicted"/>
<evidence type="ECO:0000256" key="3">
    <source>
        <dbReference type="ARBA" id="ARBA00012958"/>
    </source>
</evidence>
<accession>A0A8C4ZLR5</accession>
<evidence type="ECO:0000256" key="21">
    <source>
        <dbReference type="PIRSR" id="PIRSR036639-1"/>
    </source>
</evidence>
<feature type="binding site" evidence="21">
    <location>
        <position position="167"/>
    </location>
    <ligand>
        <name>substrate</name>
    </ligand>
</feature>
<dbReference type="UniPathway" id="UPA00057">
    <property type="reaction ID" value="UER00099"/>
</dbReference>
<evidence type="ECO:0000256" key="17">
    <source>
        <dbReference type="ARBA" id="ARBA00034549"/>
    </source>
</evidence>
<dbReference type="PANTHER" id="PTHR13101:SF1">
    <property type="entry name" value="PHOSPHOMEVALONATE KINASE"/>
    <property type="match status" value="1"/>
</dbReference>
<evidence type="ECO:0000256" key="11">
    <source>
        <dbReference type="ARBA" id="ARBA00022840"/>
    </source>
</evidence>
<dbReference type="GO" id="GO:0006695">
    <property type="term" value="P:cholesterol biosynthetic process"/>
    <property type="evidence" value="ECO:0007669"/>
    <property type="project" value="UniProtKB-UniRule"/>
</dbReference>
<keyword evidence="5 20" id="KW-0444">Lipid biosynthesis</keyword>
<dbReference type="InterPro" id="IPR027417">
    <property type="entry name" value="P-loop_NTPase"/>
</dbReference>
<protein>
    <recommendedName>
        <fullName evidence="17 20">Phosphomevalonate kinase</fullName>
        <shortName evidence="20">PMKase</shortName>
        <ecNumber evidence="3 20">2.7.4.2</ecNumber>
    </recommendedName>
</protein>
<keyword evidence="16 20" id="KW-0753">Steroid metabolism</keyword>
<dbReference type="Ensembl" id="ENSGMOT00000017131.2">
    <property type="protein sequence ID" value="ENSGMOP00000016712.2"/>
    <property type="gene ID" value="ENSGMOG00000015587.2"/>
</dbReference>
<evidence type="ECO:0000256" key="2">
    <source>
        <dbReference type="ARBA" id="ARBA00005017"/>
    </source>
</evidence>
<dbReference type="OrthoDB" id="2401875at2759"/>
<feature type="binding site" evidence="21">
    <location>
        <position position="139"/>
    </location>
    <ligand>
        <name>ATP</name>
        <dbReference type="ChEBI" id="CHEBI:30616"/>
    </ligand>
</feature>
<organism evidence="22 23">
    <name type="scientific">Gadus morhua</name>
    <name type="common">Atlantic cod</name>
    <dbReference type="NCBI Taxonomy" id="8049"/>
    <lineage>
        <taxon>Eukaryota</taxon>
        <taxon>Metazoa</taxon>
        <taxon>Chordata</taxon>
        <taxon>Craniata</taxon>
        <taxon>Vertebrata</taxon>
        <taxon>Euteleostomi</taxon>
        <taxon>Actinopterygii</taxon>
        <taxon>Neopterygii</taxon>
        <taxon>Teleostei</taxon>
        <taxon>Neoteleostei</taxon>
        <taxon>Acanthomorphata</taxon>
        <taxon>Zeiogadaria</taxon>
        <taxon>Gadariae</taxon>
        <taxon>Gadiformes</taxon>
        <taxon>Gadoidei</taxon>
        <taxon>Gadidae</taxon>
        <taxon>Gadus</taxon>
    </lineage>
</organism>
<reference evidence="22" key="2">
    <citation type="submission" date="2025-09" db="UniProtKB">
        <authorList>
            <consortium name="Ensembl"/>
        </authorList>
    </citation>
    <scope>IDENTIFICATION</scope>
</reference>
<keyword evidence="10 20" id="KW-0152">Cholesterol biosynthesis</keyword>
<dbReference type="GO" id="GO:0004631">
    <property type="term" value="F:phosphomevalonate kinase activity"/>
    <property type="evidence" value="ECO:0007669"/>
    <property type="project" value="UniProtKB-UniRule"/>
</dbReference>
<dbReference type="Gene3D" id="3.40.50.300">
    <property type="entry name" value="P-loop containing nucleotide triphosphate hydrolases"/>
    <property type="match status" value="1"/>
</dbReference>
<feature type="binding site" evidence="21">
    <location>
        <begin position="15"/>
        <end position="21"/>
    </location>
    <ligand>
        <name>ATP</name>
        <dbReference type="ChEBI" id="CHEBI:30616"/>
    </ligand>
</feature>
<dbReference type="GeneTree" id="ENSGT00390000014801"/>
<evidence type="ECO:0000256" key="1">
    <source>
        <dbReference type="ARBA" id="ARBA00004514"/>
    </source>
</evidence>
<keyword evidence="13 20" id="KW-0756">Sterol biosynthesis</keyword>
<dbReference type="GO" id="GO:0019287">
    <property type="term" value="P:isopentenyl diphosphate biosynthetic process, mevalonate pathway"/>
    <property type="evidence" value="ECO:0007669"/>
    <property type="project" value="UniProtKB-UniRule"/>
</dbReference>
<comment type="pathway">
    <text evidence="2 20">Isoprenoid biosynthesis; isopentenyl diphosphate biosynthesis via mevalonate pathway; isopentenyl diphosphate from (R)-mevalonate: step 2/3.</text>
</comment>
<evidence type="ECO:0000256" key="18">
    <source>
        <dbReference type="ARBA" id="ARBA00051752"/>
    </source>
</evidence>
<dbReference type="NCBIfam" id="TIGR01223">
    <property type="entry name" value="Pmev_kin_anim"/>
    <property type="match status" value="1"/>
</dbReference>
<keyword evidence="6 20" id="KW-0153">Cholesterol metabolism</keyword>
<dbReference type="CTD" id="10654"/>
<dbReference type="KEGG" id="gmh:115554337"/>
<dbReference type="GeneID" id="115554337"/>
<evidence type="ECO:0000256" key="16">
    <source>
        <dbReference type="ARBA" id="ARBA00023221"/>
    </source>
</evidence>
<keyword evidence="14 20" id="KW-0443">Lipid metabolism</keyword>
<evidence type="ECO:0000256" key="5">
    <source>
        <dbReference type="ARBA" id="ARBA00022516"/>
    </source>
</evidence>
<dbReference type="FunFam" id="3.40.50.300:FF:001026">
    <property type="entry name" value="Phosphomevalonate kinase"/>
    <property type="match status" value="1"/>
</dbReference>
<evidence type="ECO:0000256" key="12">
    <source>
        <dbReference type="ARBA" id="ARBA00022955"/>
    </source>
</evidence>
<comment type="catalytic activity">
    <reaction evidence="18">
        <text>(R)-5-phosphomevalonate + ATP = (R)-5-diphosphomevalonate + ADP</text>
        <dbReference type="Rhea" id="RHEA:16341"/>
        <dbReference type="ChEBI" id="CHEBI:30616"/>
        <dbReference type="ChEBI" id="CHEBI:57557"/>
        <dbReference type="ChEBI" id="CHEBI:58146"/>
        <dbReference type="ChEBI" id="CHEBI:456216"/>
        <dbReference type="EC" id="2.7.4.2"/>
    </reaction>
    <physiologicalReaction direction="left-to-right" evidence="18">
        <dbReference type="Rhea" id="RHEA:16342"/>
    </physiologicalReaction>
    <physiologicalReaction direction="right-to-left" evidence="18">
        <dbReference type="Rhea" id="RHEA:16343"/>
    </physiologicalReaction>
</comment>
<dbReference type="GO" id="GO:0005524">
    <property type="term" value="F:ATP binding"/>
    <property type="evidence" value="ECO:0007669"/>
    <property type="project" value="UniProtKB-UniRule"/>
</dbReference>
<name>A0A8C4ZLR5_GADMO</name>
<dbReference type="PANTHER" id="PTHR13101">
    <property type="entry name" value="PHOSPHOMEVALONATE KINASE"/>
    <property type="match status" value="1"/>
</dbReference>
<gene>
    <name evidence="22" type="primary">pmvk</name>
</gene>
<evidence type="ECO:0000256" key="6">
    <source>
        <dbReference type="ARBA" id="ARBA00022548"/>
    </source>
</evidence>
<keyword evidence="23" id="KW-1185">Reference proteome</keyword>
<evidence type="ECO:0000256" key="20">
    <source>
        <dbReference type="PIRNR" id="PIRNR036639"/>
    </source>
</evidence>
<keyword evidence="4 20" id="KW-0963">Cytoplasm</keyword>
<evidence type="ECO:0000256" key="14">
    <source>
        <dbReference type="ARBA" id="ARBA00023098"/>
    </source>
</evidence>
<keyword evidence="12 20" id="KW-0752">Steroid biosynthesis</keyword>
<dbReference type="GO" id="GO:0005829">
    <property type="term" value="C:cytosol"/>
    <property type="evidence" value="ECO:0007669"/>
    <property type="project" value="UniProtKB-SubCell"/>
</dbReference>
<comment type="function">
    <text evidence="19">Catalyzes the reversible ATP-dependent phosphorylation of mevalonate 5-phosphate to produce mevalonate diphosphate and ADP, a key step in the mevalonic acid mediated biosynthesis of isopentenyl diphosphate and other polyisoprenoid metabolites.</text>
</comment>
<evidence type="ECO:0000313" key="22">
    <source>
        <dbReference type="Ensembl" id="ENSGMOP00000016712.2"/>
    </source>
</evidence>
<keyword evidence="11 20" id="KW-0067">ATP-binding</keyword>
<evidence type="ECO:0000256" key="10">
    <source>
        <dbReference type="ARBA" id="ARBA00022778"/>
    </source>
</evidence>
<comment type="subcellular location">
    <subcellularLocation>
        <location evidence="1 20">Cytoplasm</location>
        <location evidence="1 20">Cytosol</location>
    </subcellularLocation>
</comment>
<reference evidence="22" key="1">
    <citation type="submission" date="2025-08" db="UniProtKB">
        <authorList>
            <consortium name="Ensembl"/>
        </authorList>
    </citation>
    <scope>IDENTIFICATION</scope>
</reference>